<evidence type="ECO:0000313" key="1">
    <source>
        <dbReference type="EMBL" id="QJS12228.1"/>
    </source>
</evidence>
<evidence type="ECO:0000313" key="2">
    <source>
        <dbReference type="Proteomes" id="UP000502641"/>
    </source>
</evidence>
<dbReference type="RefSeq" id="WP_171156788.1">
    <property type="nucleotide sequence ID" value="NZ_CP053189.1"/>
</dbReference>
<proteinExistence type="predicted"/>
<accession>A0A6M4PM71</accession>
<protein>
    <recommendedName>
        <fullName evidence="3">DUF4279 domain-containing protein</fullName>
    </recommendedName>
</protein>
<name>A0A6M4PM71_9ACTN</name>
<sequence length="151" mass="15743">MIMEMEPAAGLKPWGDLSTSLVVSGREVDSRSLLVGLQLADSQQFASLEGVGVFSGPGWATLTVDERRAKCADEQAAVLIGLLEPRKPALDALRKAGNSVKVDVAGVAESGSGLHLSTDVLAGLAELEVPVTFTTVRASGEDEEDPLAWLG</sequence>
<dbReference type="Proteomes" id="UP000502641">
    <property type="component" value="Chromosome"/>
</dbReference>
<dbReference type="KEGG" id="sarg:HKX69_24330"/>
<gene>
    <name evidence="1" type="ORF">HKX69_24330</name>
</gene>
<evidence type="ECO:0008006" key="3">
    <source>
        <dbReference type="Google" id="ProtNLM"/>
    </source>
</evidence>
<dbReference type="AlphaFoldDB" id="A0A6M4PM71"/>
<reference evidence="1 2" key="1">
    <citation type="submission" date="2020-05" db="EMBL/GenBank/DDBJ databases">
        <authorList>
            <person name="Li K."/>
        </authorList>
    </citation>
    <scope>NUCLEOTIDE SEQUENCE [LARGE SCALE GENOMIC DNA]</scope>
    <source>
        <strain evidence="2">jing01</strain>
    </source>
</reference>
<organism evidence="1 2">
    <name type="scientific">Streptomyces argyrophylli</name>
    <dbReference type="NCBI Taxonomy" id="2726118"/>
    <lineage>
        <taxon>Bacteria</taxon>
        <taxon>Bacillati</taxon>
        <taxon>Actinomycetota</taxon>
        <taxon>Actinomycetes</taxon>
        <taxon>Kitasatosporales</taxon>
        <taxon>Streptomycetaceae</taxon>
        <taxon>Streptomyces</taxon>
    </lineage>
</organism>
<keyword evidence="2" id="KW-1185">Reference proteome</keyword>
<dbReference type="EMBL" id="CP053189">
    <property type="protein sequence ID" value="QJS12228.1"/>
    <property type="molecule type" value="Genomic_DNA"/>
</dbReference>